<feature type="transmembrane region" description="Helical" evidence="1">
    <location>
        <begin position="363"/>
        <end position="381"/>
    </location>
</feature>
<evidence type="ECO:0000256" key="1">
    <source>
        <dbReference type="SAM" id="Phobius"/>
    </source>
</evidence>
<feature type="transmembrane region" description="Helical" evidence="1">
    <location>
        <begin position="158"/>
        <end position="180"/>
    </location>
</feature>
<feature type="transmembrane region" description="Helical" evidence="1">
    <location>
        <begin position="307"/>
        <end position="327"/>
    </location>
</feature>
<name>H3NLG0_9FIRM</name>
<dbReference type="eggNOG" id="ENOG502ZC8C">
    <property type="taxonomic scope" value="Bacteria"/>
</dbReference>
<protein>
    <recommendedName>
        <fullName evidence="4">Glucosyl transferase GtrII</fullName>
    </recommendedName>
</protein>
<dbReference type="AlphaFoldDB" id="H3NLG0"/>
<gene>
    <name evidence="2" type="ORF">HMPREF9709_00137</name>
</gene>
<feature type="transmembrane region" description="Helical" evidence="1">
    <location>
        <begin position="207"/>
        <end position="229"/>
    </location>
</feature>
<proteinExistence type="predicted"/>
<evidence type="ECO:0008006" key="4">
    <source>
        <dbReference type="Google" id="ProtNLM"/>
    </source>
</evidence>
<accession>H3NLG0</accession>
<keyword evidence="1" id="KW-1133">Transmembrane helix</keyword>
<dbReference type="PATRIC" id="fig|883114.3.peg.138"/>
<dbReference type="Proteomes" id="UP000004191">
    <property type="component" value="Unassembled WGS sequence"/>
</dbReference>
<dbReference type="HOGENOM" id="CLU_038687_0_0_9"/>
<sequence>MKEYFEKQRNVILSKKDLIVPSIIFTVIFLLFAHVYLLVNDIRNHDSLLFNGYGAGITSGRWALQFMGETVDKIWGGYNIPFFNTAVSLILITIISVLLILIFDINKKVNAIFISGIFVVFPSLTATLIYTFTAHYYIFAILLVFIATYIIDESKISFIISTLLVAFAIGIYQAYLPFYISLLCLKSINDCIKGEDFKDILKRGIKYLVSIVLSLVIYMIILKIVLAITGLTLSSYRNIDTMGSVGVFELLRRMLIAYVDIVRLPFHMIFSVNKTLIIKFSILILYIVSFIMVIFTLKKMKEKKLKLLFLALILVLPFALNSSVIMASRGYTYSLMSYTLVFIFILPLLFLDKYDFDIKLIKVSNMVTYSILTLAIINYIWSSNGNYLALKTKMSYAEHYYNRLISRIESTEGYIEGRMIALVGEFSDKSEVDLWRNPDLSFNYDINTDTFLRENIRLTFIKNFVGKKIHIVSNEDAKKLAKRKEVREMPPYPYYGSVKQIDNVMVVRLRNIDNLFEQ</sequence>
<feature type="transmembrane region" description="Helical" evidence="1">
    <location>
        <begin position="82"/>
        <end position="102"/>
    </location>
</feature>
<keyword evidence="1" id="KW-0812">Transmembrane</keyword>
<feature type="transmembrane region" description="Helical" evidence="1">
    <location>
        <begin position="18"/>
        <end position="39"/>
    </location>
</feature>
<keyword evidence="3" id="KW-1185">Reference proteome</keyword>
<feature type="transmembrane region" description="Helical" evidence="1">
    <location>
        <begin position="109"/>
        <end position="128"/>
    </location>
</feature>
<dbReference type="RefSeq" id="WP_005396971.1">
    <property type="nucleotide sequence ID" value="NZ_JH601088.1"/>
</dbReference>
<feature type="transmembrane region" description="Helical" evidence="1">
    <location>
        <begin position="276"/>
        <end position="295"/>
    </location>
</feature>
<evidence type="ECO:0000313" key="2">
    <source>
        <dbReference type="EMBL" id="EHR36041.1"/>
    </source>
</evidence>
<feature type="transmembrane region" description="Helical" evidence="1">
    <location>
        <begin position="333"/>
        <end position="351"/>
    </location>
</feature>
<evidence type="ECO:0000313" key="3">
    <source>
        <dbReference type="Proteomes" id="UP000004191"/>
    </source>
</evidence>
<dbReference type="EMBL" id="AGEI01000003">
    <property type="protein sequence ID" value="EHR36041.1"/>
    <property type="molecule type" value="Genomic_DNA"/>
</dbReference>
<dbReference type="Pfam" id="PF14264">
    <property type="entry name" value="Glucos_trans_II"/>
    <property type="match status" value="1"/>
</dbReference>
<feature type="transmembrane region" description="Helical" evidence="1">
    <location>
        <begin position="134"/>
        <end position="151"/>
    </location>
</feature>
<keyword evidence="1" id="KW-0472">Membrane</keyword>
<organism evidence="2 3">
    <name type="scientific">Helcococcus kunzii ATCC 51366</name>
    <dbReference type="NCBI Taxonomy" id="883114"/>
    <lineage>
        <taxon>Bacteria</taxon>
        <taxon>Bacillati</taxon>
        <taxon>Bacillota</taxon>
        <taxon>Tissierellia</taxon>
        <taxon>Tissierellales</taxon>
        <taxon>Peptoniphilaceae</taxon>
        <taxon>Helcococcus</taxon>
    </lineage>
</organism>
<reference evidence="2 3" key="1">
    <citation type="submission" date="2012-01" db="EMBL/GenBank/DDBJ databases">
        <title>The Genome Sequence of Helcococcus kunzii ATCC 51366.</title>
        <authorList>
            <consortium name="The Broad Institute Genome Sequencing Platform"/>
            <person name="Earl A."/>
            <person name="Ward D."/>
            <person name="Feldgarden M."/>
            <person name="Gevers D."/>
            <person name="Huys G."/>
            <person name="Young S.K."/>
            <person name="Zeng Q."/>
            <person name="Gargeya S."/>
            <person name="Fitzgerald M."/>
            <person name="Haas B."/>
            <person name="Abouelleil A."/>
            <person name="Alvarado L."/>
            <person name="Arachchi H.M."/>
            <person name="Berlin A."/>
            <person name="Chapman S.B."/>
            <person name="Gearin G."/>
            <person name="Goldberg J."/>
            <person name="Griggs A."/>
            <person name="Gujja S."/>
            <person name="Hansen M."/>
            <person name="Heiman D."/>
            <person name="Howarth C."/>
            <person name="Larimer J."/>
            <person name="Lui A."/>
            <person name="MacDonald P.J.P."/>
            <person name="McCowen C."/>
            <person name="Montmayeur A."/>
            <person name="Murphy C."/>
            <person name="Neiman D."/>
            <person name="Pearson M."/>
            <person name="Priest M."/>
            <person name="Roberts A."/>
            <person name="Saif S."/>
            <person name="Shea T."/>
            <person name="Sisk P."/>
            <person name="Stolte C."/>
            <person name="Sykes S."/>
            <person name="Wortman J."/>
            <person name="Nusbaum C."/>
            <person name="Birren B."/>
        </authorList>
    </citation>
    <scope>NUCLEOTIDE SEQUENCE [LARGE SCALE GENOMIC DNA]</scope>
    <source>
        <strain evidence="2 3">ATCC 51366</strain>
    </source>
</reference>
<dbReference type="GeneID" id="96998160"/>
<dbReference type="OrthoDB" id="1851717at2"/>
<dbReference type="InterPro" id="IPR025686">
    <property type="entry name" value="Glucos_trans_II"/>
</dbReference>
<comment type="caution">
    <text evidence="2">The sequence shown here is derived from an EMBL/GenBank/DDBJ whole genome shotgun (WGS) entry which is preliminary data.</text>
</comment>